<organism evidence="2 3">
    <name type="scientific">Brevibacillus porteri</name>
    <dbReference type="NCBI Taxonomy" id="2126350"/>
    <lineage>
        <taxon>Bacteria</taxon>
        <taxon>Bacillati</taxon>
        <taxon>Bacillota</taxon>
        <taxon>Bacilli</taxon>
        <taxon>Bacillales</taxon>
        <taxon>Paenibacillaceae</taxon>
        <taxon>Brevibacillus</taxon>
    </lineage>
</organism>
<sequence>MARARDPNRNKAFDLWKHANGEIKLKEIADRLGVSEGTVRGWKAKDRWDDLLNGTLLLESARNAPKETERSKGTERDPNDISWLEIEKEYVTDIRRKPCTLKSLAEKYRIPIQTVKEYAARNGWTEKRANHRTTVLQKTSEKTAELISNDIAKATARHFSASNKLLAVIEDALGDEQQFYKYVEKLRSGFGPGEFEETIEVEVLDSLNEAKLLNTVSALEKVQKMQRQLIGILDEKDRRRLEMDQRRLFGESEDEQEEDDGFMEALDGKVQEIWGDFT</sequence>
<dbReference type="Proteomes" id="UP000241645">
    <property type="component" value="Unassembled WGS sequence"/>
</dbReference>
<accession>A0ABX5FG34</accession>
<evidence type="ECO:0000259" key="1">
    <source>
        <dbReference type="Pfam" id="PF10668"/>
    </source>
</evidence>
<dbReference type="Pfam" id="PF10668">
    <property type="entry name" value="Phage_terminase"/>
    <property type="match status" value="1"/>
</dbReference>
<dbReference type="GeneID" id="95754363"/>
<dbReference type="InterPro" id="IPR018925">
    <property type="entry name" value="XtmA-like_N"/>
</dbReference>
<feature type="domain" description="PBSX phage terminase small subunit-like N-terminal" evidence="1">
    <location>
        <begin position="1"/>
        <end position="50"/>
    </location>
</feature>
<proteinExistence type="predicted"/>
<comment type="caution">
    <text evidence="2">The sequence shown here is derived from an EMBL/GenBank/DDBJ whole genome shotgun (WGS) entry which is preliminary data.</text>
</comment>
<name>A0ABX5FG34_9BACL</name>
<protein>
    <recommendedName>
        <fullName evidence="1">PBSX phage terminase small subunit-like N-terminal domain-containing protein</fullName>
    </recommendedName>
</protein>
<evidence type="ECO:0000313" key="3">
    <source>
        <dbReference type="Proteomes" id="UP000241645"/>
    </source>
</evidence>
<reference evidence="2 3" key="1">
    <citation type="submission" date="2018-03" db="EMBL/GenBank/DDBJ databases">
        <title>Brevisbacillus phylogenomics.</title>
        <authorList>
            <person name="Dunlap C."/>
        </authorList>
    </citation>
    <scope>NUCLEOTIDE SEQUENCE [LARGE SCALE GENOMIC DNA]</scope>
    <source>
        <strain evidence="2 3">NRRL B-41110</strain>
    </source>
</reference>
<dbReference type="EMBL" id="PXZO01000069">
    <property type="protein sequence ID" value="PSK02336.1"/>
    <property type="molecule type" value="Genomic_DNA"/>
</dbReference>
<dbReference type="RefSeq" id="WP_106836697.1">
    <property type="nucleotide sequence ID" value="NZ_JARMEW010000048.1"/>
</dbReference>
<keyword evidence="3" id="KW-1185">Reference proteome</keyword>
<gene>
    <name evidence="2" type="ORF">C7R92_30285</name>
</gene>
<evidence type="ECO:0000313" key="2">
    <source>
        <dbReference type="EMBL" id="PSK02336.1"/>
    </source>
</evidence>